<dbReference type="OrthoDB" id="10004661at2759"/>
<evidence type="ECO:0000313" key="2">
    <source>
        <dbReference type="EMBL" id="KIK16205.1"/>
    </source>
</evidence>
<dbReference type="Pfam" id="PF23572">
    <property type="entry name" value="GH3_C"/>
    <property type="match status" value="1"/>
</dbReference>
<proteinExistence type="predicted"/>
<dbReference type="Proteomes" id="UP000054018">
    <property type="component" value="Unassembled WGS sequence"/>
</dbReference>
<reference evidence="2 3" key="1">
    <citation type="submission" date="2014-04" db="EMBL/GenBank/DDBJ databases">
        <authorList>
            <consortium name="DOE Joint Genome Institute"/>
            <person name="Kuo A."/>
            <person name="Kohler A."/>
            <person name="Costa M.D."/>
            <person name="Nagy L.G."/>
            <person name="Floudas D."/>
            <person name="Copeland A."/>
            <person name="Barry K.W."/>
            <person name="Cichocki N."/>
            <person name="Veneault-Fourrey C."/>
            <person name="LaButti K."/>
            <person name="Lindquist E.A."/>
            <person name="Lipzen A."/>
            <person name="Lundell T."/>
            <person name="Morin E."/>
            <person name="Murat C."/>
            <person name="Sun H."/>
            <person name="Tunlid A."/>
            <person name="Henrissat B."/>
            <person name="Grigoriev I.V."/>
            <person name="Hibbett D.S."/>
            <person name="Martin F."/>
            <person name="Nordberg H.P."/>
            <person name="Cantor M.N."/>
            <person name="Hua S.X."/>
        </authorList>
    </citation>
    <scope>NUCLEOTIDE SEQUENCE [LARGE SCALE GENOMIC DNA]</scope>
    <source>
        <strain evidence="2 3">441</strain>
    </source>
</reference>
<dbReference type="InterPro" id="IPR055378">
    <property type="entry name" value="GH3_C"/>
</dbReference>
<evidence type="ECO:0000313" key="3">
    <source>
        <dbReference type="Proteomes" id="UP000054018"/>
    </source>
</evidence>
<sequence length="176" mass="19943">MSRYVQHFPDQSAIVIPIGSFCSWRRNMHIRIANEVKPETQLRSVVGPSVGRCAFLVELQGNLGEFLVSLYMQIAWHTRWTWIKELKAQMFLSLRRDKRGHSTVLTPALLQNHNGNYLRDSLSGKIDVPAVRVLRPGTFSDFREWKIQKSGGAAAVGQVKVPQAVVVWGEGCWRDG</sequence>
<accession>A0A0C9XUW3</accession>
<dbReference type="AlphaFoldDB" id="A0A0C9XUW3"/>
<reference evidence="3" key="2">
    <citation type="submission" date="2015-01" db="EMBL/GenBank/DDBJ databases">
        <title>Evolutionary Origins and Diversification of the Mycorrhizal Mutualists.</title>
        <authorList>
            <consortium name="DOE Joint Genome Institute"/>
            <consortium name="Mycorrhizal Genomics Consortium"/>
            <person name="Kohler A."/>
            <person name="Kuo A."/>
            <person name="Nagy L.G."/>
            <person name="Floudas D."/>
            <person name="Copeland A."/>
            <person name="Barry K.W."/>
            <person name="Cichocki N."/>
            <person name="Veneault-Fourrey C."/>
            <person name="LaButti K."/>
            <person name="Lindquist E.A."/>
            <person name="Lipzen A."/>
            <person name="Lundell T."/>
            <person name="Morin E."/>
            <person name="Murat C."/>
            <person name="Riley R."/>
            <person name="Ohm R."/>
            <person name="Sun H."/>
            <person name="Tunlid A."/>
            <person name="Henrissat B."/>
            <person name="Grigoriev I.V."/>
            <person name="Hibbett D.S."/>
            <person name="Martin F."/>
        </authorList>
    </citation>
    <scope>NUCLEOTIDE SEQUENCE [LARGE SCALE GENOMIC DNA]</scope>
    <source>
        <strain evidence="3">441</strain>
    </source>
</reference>
<protein>
    <recommendedName>
        <fullName evidence="1">GH3 C-terminal domain-containing protein</fullName>
    </recommendedName>
</protein>
<organism evidence="2 3">
    <name type="scientific">Pisolithus microcarpus 441</name>
    <dbReference type="NCBI Taxonomy" id="765257"/>
    <lineage>
        <taxon>Eukaryota</taxon>
        <taxon>Fungi</taxon>
        <taxon>Dikarya</taxon>
        <taxon>Basidiomycota</taxon>
        <taxon>Agaricomycotina</taxon>
        <taxon>Agaricomycetes</taxon>
        <taxon>Agaricomycetidae</taxon>
        <taxon>Boletales</taxon>
        <taxon>Sclerodermatineae</taxon>
        <taxon>Pisolithaceae</taxon>
        <taxon>Pisolithus</taxon>
    </lineage>
</organism>
<gene>
    <name evidence="2" type="ORF">PISMIDRAFT_16009</name>
</gene>
<evidence type="ECO:0000259" key="1">
    <source>
        <dbReference type="Pfam" id="PF23572"/>
    </source>
</evidence>
<dbReference type="HOGENOM" id="CLU_1525767_0_0_1"/>
<feature type="domain" description="GH3 C-terminal" evidence="1">
    <location>
        <begin position="108"/>
        <end position="164"/>
    </location>
</feature>
<dbReference type="EMBL" id="KN833865">
    <property type="protein sequence ID" value="KIK16205.1"/>
    <property type="molecule type" value="Genomic_DNA"/>
</dbReference>
<keyword evidence="3" id="KW-1185">Reference proteome</keyword>
<name>A0A0C9XUW3_9AGAM</name>